<evidence type="ECO:0000256" key="6">
    <source>
        <dbReference type="ARBA" id="ARBA00022723"/>
    </source>
</evidence>
<dbReference type="InterPro" id="IPR051318">
    <property type="entry name" value="Fe-S_L-Ser"/>
</dbReference>
<dbReference type="Pfam" id="PF03313">
    <property type="entry name" value="SDH_alpha"/>
    <property type="match status" value="1"/>
</dbReference>
<feature type="domain" description="Serine dehydratase-like alpha subunit" evidence="12">
    <location>
        <begin position="17"/>
        <end position="277"/>
    </location>
</feature>
<name>A0A2K2F5Y9_9CLOT</name>
<dbReference type="Proteomes" id="UP000236151">
    <property type="component" value="Unassembled WGS sequence"/>
</dbReference>
<evidence type="ECO:0000256" key="3">
    <source>
        <dbReference type="ARBA" id="ARBA00008636"/>
    </source>
</evidence>
<evidence type="ECO:0000256" key="11">
    <source>
        <dbReference type="RuleBase" id="RU366059"/>
    </source>
</evidence>
<dbReference type="InterPro" id="IPR004642">
    <property type="entry name" value="Ser_deHydtase_asu"/>
</dbReference>
<dbReference type="OrthoDB" id="9805537at2"/>
<evidence type="ECO:0000256" key="10">
    <source>
        <dbReference type="ARBA" id="ARBA00049406"/>
    </source>
</evidence>
<proteinExistence type="inferred from homology"/>
<keyword evidence="7 11" id="KW-0408">Iron</keyword>
<dbReference type="GO" id="GO:0006094">
    <property type="term" value="P:gluconeogenesis"/>
    <property type="evidence" value="ECO:0007669"/>
    <property type="project" value="UniProtKB-KW"/>
</dbReference>
<dbReference type="GO" id="GO:0046872">
    <property type="term" value="F:metal ion binding"/>
    <property type="evidence" value="ECO:0007669"/>
    <property type="project" value="UniProtKB-KW"/>
</dbReference>
<keyword evidence="6 11" id="KW-0479">Metal-binding</keyword>
<sequence length="294" mass="30005">MLTYKSIQELVENAVAENARISDVVLSDQAKQLALSKEEIYKNMAFNFAVMKESIAAGMNSQSKSHSGLSGGDAYKLRQAMDSNRSIGGRIFTGVLARALAVSEMNACMGRIVAAPTAGSCGILPAVLVTIMEEKKIPEEKAIMSLFTAAGIGMVIANKATISGAEGGCQAECGSASAMAAAAAVEMLGGSPYEAANACAIAIKNTLGLVCDPVAGLVEVPCVKRNAAGAANALTAAELALAGIKSVIPPDEVIDAMKSVGVSMPYTLKETAKGGLAATPTGKSIANNFKKGIK</sequence>
<dbReference type="GO" id="GO:0051539">
    <property type="term" value="F:4 iron, 4 sulfur cluster binding"/>
    <property type="evidence" value="ECO:0007669"/>
    <property type="project" value="UniProtKB-UniRule"/>
</dbReference>
<organism evidence="13 14">
    <name type="scientific">Clostridium thermosuccinogenes</name>
    <dbReference type="NCBI Taxonomy" id="84032"/>
    <lineage>
        <taxon>Bacteria</taxon>
        <taxon>Bacillati</taxon>
        <taxon>Bacillota</taxon>
        <taxon>Clostridia</taxon>
        <taxon>Eubacteriales</taxon>
        <taxon>Clostridiaceae</taxon>
        <taxon>Clostridium</taxon>
    </lineage>
</organism>
<evidence type="ECO:0000313" key="14">
    <source>
        <dbReference type="Proteomes" id="UP000236151"/>
    </source>
</evidence>
<evidence type="ECO:0000256" key="1">
    <source>
        <dbReference type="ARBA" id="ARBA00001966"/>
    </source>
</evidence>
<keyword evidence="8 11" id="KW-0411">Iron-sulfur</keyword>
<gene>
    <name evidence="13" type="primary">sdaAA</name>
    <name evidence="13" type="ORF">CDQ84_00505</name>
</gene>
<keyword evidence="14" id="KW-1185">Reference proteome</keyword>
<keyword evidence="5 11" id="KW-0004">4Fe-4S</keyword>
<comment type="pathway">
    <text evidence="2">Carbohydrate biosynthesis; gluconeogenesis.</text>
</comment>
<comment type="caution">
    <text evidence="13">The sequence shown here is derived from an EMBL/GenBank/DDBJ whole genome shotgun (WGS) entry which is preliminary data.</text>
</comment>
<keyword evidence="4 11" id="KW-0312">Gluconeogenesis</keyword>
<evidence type="ECO:0000256" key="2">
    <source>
        <dbReference type="ARBA" id="ARBA00004742"/>
    </source>
</evidence>
<reference evidence="13 14" key="1">
    <citation type="submission" date="2017-06" db="EMBL/GenBank/DDBJ databases">
        <title>Investigating the central metabolism of Clostridium thermosuccinogenes.</title>
        <authorList>
            <person name="Koendjbiharie J.G."/>
            <person name="van Kranenburg R."/>
        </authorList>
    </citation>
    <scope>NUCLEOTIDE SEQUENCE [LARGE SCALE GENOMIC DNA]</scope>
    <source>
        <strain evidence="13 14">DSM 5806</strain>
    </source>
</reference>
<evidence type="ECO:0000256" key="4">
    <source>
        <dbReference type="ARBA" id="ARBA00022432"/>
    </source>
</evidence>
<evidence type="ECO:0000259" key="12">
    <source>
        <dbReference type="Pfam" id="PF03313"/>
    </source>
</evidence>
<dbReference type="NCBIfam" id="TIGR00718">
    <property type="entry name" value="sda_alpha"/>
    <property type="match status" value="1"/>
</dbReference>
<keyword evidence="9 11" id="KW-0456">Lyase</keyword>
<dbReference type="PANTHER" id="PTHR30182">
    <property type="entry name" value="L-SERINE DEHYDRATASE"/>
    <property type="match status" value="1"/>
</dbReference>
<dbReference type="InterPro" id="IPR005130">
    <property type="entry name" value="Ser_deHydtase-like_asu"/>
</dbReference>
<evidence type="ECO:0000313" key="13">
    <source>
        <dbReference type="EMBL" id="PNU01524.1"/>
    </source>
</evidence>
<comment type="catalytic activity">
    <reaction evidence="10 11">
        <text>L-serine = pyruvate + NH4(+)</text>
        <dbReference type="Rhea" id="RHEA:19169"/>
        <dbReference type="ChEBI" id="CHEBI:15361"/>
        <dbReference type="ChEBI" id="CHEBI:28938"/>
        <dbReference type="ChEBI" id="CHEBI:33384"/>
        <dbReference type="EC" id="4.3.1.17"/>
    </reaction>
</comment>
<accession>A0A2K2F5Y9</accession>
<dbReference type="EC" id="4.3.1.17" evidence="11"/>
<evidence type="ECO:0000256" key="9">
    <source>
        <dbReference type="ARBA" id="ARBA00023239"/>
    </source>
</evidence>
<dbReference type="AlphaFoldDB" id="A0A2K2F5Y9"/>
<evidence type="ECO:0000256" key="7">
    <source>
        <dbReference type="ARBA" id="ARBA00023004"/>
    </source>
</evidence>
<evidence type="ECO:0000256" key="5">
    <source>
        <dbReference type="ARBA" id="ARBA00022485"/>
    </source>
</evidence>
<dbReference type="RefSeq" id="WP_103079753.1">
    <property type="nucleotide sequence ID" value="NZ_CP021850.1"/>
</dbReference>
<comment type="similarity">
    <text evidence="3 11">Belongs to the iron-sulfur dependent L-serine dehydratase family.</text>
</comment>
<protein>
    <recommendedName>
        <fullName evidence="11">L-serine dehydratase</fullName>
        <ecNumber evidence="11">4.3.1.17</ecNumber>
    </recommendedName>
</protein>
<dbReference type="EMBL" id="NIOJ01000001">
    <property type="protein sequence ID" value="PNU01524.1"/>
    <property type="molecule type" value="Genomic_DNA"/>
</dbReference>
<evidence type="ECO:0000256" key="8">
    <source>
        <dbReference type="ARBA" id="ARBA00023014"/>
    </source>
</evidence>
<dbReference type="KEGG" id="cthd:CDO33_16495"/>
<dbReference type="GO" id="GO:0003941">
    <property type="term" value="F:L-serine ammonia-lyase activity"/>
    <property type="evidence" value="ECO:0007669"/>
    <property type="project" value="UniProtKB-UniRule"/>
</dbReference>
<comment type="cofactor">
    <cofactor evidence="1 11">
        <name>[4Fe-4S] cluster</name>
        <dbReference type="ChEBI" id="CHEBI:49883"/>
    </cofactor>
</comment>
<dbReference type="PANTHER" id="PTHR30182:SF1">
    <property type="entry name" value="L-SERINE DEHYDRATASE 1"/>
    <property type="match status" value="1"/>
</dbReference>